<evidence type="ECO:0000256" key="4">
    <source>
        <dbReference type="ARBA" id="ARBA00022737"/>
    </source>
</evidence>
<keyword evidence="3" id="KW-0732">Signal</keyword>
<keyword evidence="9" id="KW-1185">Reference proteome</keyword>
<dbReference type="Pfam" id="PF24517">
    <property type="entry name" value="CBM96"/>
    <property type="match status" value="1"/>
</dbReference>
<dbReference type="NCBIfam" id="NF033679">
    <property type="entry name" value="DNRLRE_dom"/>
    <property type="match status" value="1"/>
</dbReference>
<dbReference type="InterPro" id="IPR003644">
    <property type="entry name" value="Calx_beta"/>
</dbReference>
<reference evidence="8 9" key="1">
    <citation type="submission" date="2024-09" db="EMBL/GenBank/DDBJ databases">
        <authorList>
            <person name="Sun Q."/>
            <person name="Mori K."/>
        </authorList>
    </citation>
    <scope>NUCLEOTIDE SEQUENCE [LARGE SCALE GENOMIC DNA]</scope>
    <source>
        <strain evidence="8 9">CECT 8622</strain>
    </source>
</reference>
<dbReference type="Proteomes" id="UP001589585">
    <property type="component" value="Unassembled WGS sequence"/>
</dbReference>
<evidence type="ECO:0000256" key="3">
    <source>
        <dbReference type="ARBA" id="ARBA00022729"/>
    </source>
</evidence>
<gene>
    <name evidence="8" type="ORF">ACFFU9_09005</name>
</gene>
<dbReference type="SUPFAM" id="SSF141072">
    <property type="entry name" value="CalX-like"/>
    <property type="match status" value="2"/>
</dbReference>
<dbReference type="InterPro" id="IPR055372">
    <property type="entry name" value="CBM96"/>
</dbReference>
<dbReference type="RefSeq" id="WP_379861084.1">
    <property type="nucleotide sequence ID" value="NZ_JBHMFC010000034.1"/>
</dbReference>
<keyword evidence="4" id="KW-0677">Repeat</keyword>
<dbReference type="Gene3D" id="2.60.40.2030">
    <property type="match status" value="2"/>
</dbReference>
<keyword evidence="2" id="KW-0964">Secreted</keyword>
<dbReference type="EMBL" id="JBHMFC010000034">
    <property type="protein sequence ID" value="MFB9056878.1"/>
    <property type="molecule type" value="Genomic_DNA"/>
</dbReference>
<dbReference type="InterPro" id="IPR038081">
    <property type="entry name" value="CalX-like_sf"/>
</dbReference>
<organism evidence="8 9">
    <name type="scientific">Mariniflexile ostreae</name>
    <dbReference type="NCBI Taxonomy" id="1520892"/>
    <lineage>
        <taxon>Bacteria</taxon>
        <taxon>Pseudomonadati</taxon>
        <taxon>Bacteroidota</taxon>
        <taxon>Flavobacteriia</taxon>
        <taxon>Flavobacteriales</taxon>
        <taxon>Flavobacteriaceae</taxon>
        <taxon>Mariniflexile</taxon>
    </lineage>
</organism>
<evidence type="ECO:0000256" key="5">
    <source>
        <dbReference type="ARBA" id="ARBA00022837"/>
    </source>
</evidence>
<feature type="domain" description="Calx-beta" evidence="6">
    <location>
        <begin position="47"/>
        <end position="141"/>
    </location>
</feature>
<dbReference type="PROSITE" id="PS51257">
    <property type="entry name" value="PROKAR_LIPOPROTEIN"/>
    <property type="match status" value="1"/>
</dbReference>
<accession>A0ABV5FBR4</accession>
<comment type="subcellular location">
    <subcellularLocation>
        <location evidence="1">Secreted</location>
    </subcellularLocation>
</comment>
<feature type="domain" description="Calx-beta" evidence="6">
    <location>
        <begin position="176"/>
        <end position="272"/>
    </location>
</feature>
<evidence type="ECO:0000256" key="1">
    <source>
        <dbReference type="ARBA" id="ARBA00004613"/>
    </source>
</evidence>
<comment type="caution">
    <text evidence="8">The sequence shown here is derived from an EMBL/GenBank/DDBJ whole genome shotgun (WGS) entry which is preliminary data.</text>
</comment>
<protein>
    <submittedName>
        <fullName evidence="8">DNRLRE domain-containing protein</fullName>
    </submittedName>
</protein>
<name>A0ABV5FBR4_9FLAO</name>
<evidence type="ECO:0000256" key="2">
    <source>
        <dbReference type="ARBA" id="ARBA00022525"/>
    </source>
</evidence>
<keyword evidence="5" id="KW-0106">Calcium</keyword>
<evidence type="ECO:0000313" key="9">
    <source>
        <dbReference type="Proteomes" id="UP001589585"/>
    </source>
</evidence>
<sequence length="479" mass="51896">MNIMNIKFYKEKSKILLTLVAVIFLSVTYSCVENEDTVYGIEDEPDAAIGFVQKEATVLEGDKAIQIEVNTSKFLYEDVTVDLAVASGDAAGVVFSDSDGNEGTTFTIQKGAKSISLNLRVENDNKYTGTRNATFTLENLKGDGVYITEQNVGGEEKRLNFEFKLTIEDDAPVPPSVGFNALAGEVSEDTTEAHKAIIEFTTPAVEPGSFDIIYSGTAIAGTDYNSDAVNGVQTVDFQSGAQTIEIEIAPVNNAVVDGNKSIILTISNVSEGFFIGEVPAYELTIVDDDLPIKESTIITEADAWTRGKNGSGKSDDNGGDKADLVMSGGDKDDDFREFYLKFDLAGIDPSKVIEAKIVLTTTRESNWLNAETNFGGITTQSMYHVIDDSWEEMSITANTMPAAGTSPIATFTSDFLIGETTLSSLQHEFDVTAQVQIETDGKLSVRLNTGNTLGQRLFYASREHVNNTPPRLVVVEDLQ</sequence>
<feature type="domain" description="Carbohydrate-binding module family 96" evidence="7">
    <location>
        <begin position="295"/>
        <end position="474"/>
    </location>
</feature>
<evidence type="ECO:0000313" key="8">
    <source>
        <dbReference type="EMBL" id="MFB9056878.1"/>
    </source>
</evidence>
<evidence type="ECO:0000259" key="7">
    <source>
        <dbReference type="Pfam" id="PF24517"/>
    </source>
</evidence>
<evidence type="ECO:0000259" key="6">
    <source>
        <dbReference type="Pfam" id="PF03160"/>
    </source>
</evidence>
<proteinExistence type="predicted"/>
<dbReference type="Pfam" id="PF03160">
    <property type="entry name" value="Calx-beta"/>
    <property type="match status" value="2"/>
</dbReference>